<dbReference type="SUPFAM" id="SSF53335">
    <property type="entry name" value="S-adenosyl-L-methionine-dependent methyltransferases"/>
    <property type="match status" value="1"/>
</dbReference>
<evidence type="ECO:0000256" key="2">
    <source>
        <dbReference type="ARBA" id="ARBA00022603"/>
    </source>
</evidence>
<evidence type="ECO:0000256" key="3">
    <source>
        <dbReference type="ARBA" id="ARBA00022679"/>
    </source>
</evidence>
<evidence type="ECO:0000256" key="4">
    <source>
        <dbReference type="ARBA" id="ARBA00022691"/>
    </source>
</evidence>
<dbReference type="RefSeq" id="WP_115804247.1">
    <property type="nucleotide sequence ID" value="NZ_NOKA02000046.1"/>
</dbReference>
<comment type="similarity">
    <text evidence="6 7">Belongs to the class I-like SAM-binding methyltransferase superfamily. C5-methyltransferase family.</text>
</comment>
<dbReference type="AlphaFoldDB" id="A0A371JBS1"/>
<feature type="active site" evidence="6">
    <location>
        <position position="152"/>
    </location>
</feature>
<dbReference type="PANTHER" id="PTHR46098:SF1">
    <property type="entry name" value="TRNA (CYTOSINE(38)-C(5))-METHYLTRANSFERASE"/>
    <property type="match status" value="1"/>
</dbReference>
<dbReference type="Pfam" id="PF00145">
    <property type="entry name" value="DNA_methylase"/>
    <property type="match status" value="1"/>
</dbReference>
<dbReference type="Gene3D" id="3.40.50.150">
    <property type="entry name" value="Vaccinia Virus protein VP39"/>
    <property type="match status" value="1"/>
</dbReference>
<dbReference type="InterPro" id="IPR029063">
    <property type="entry name" value="SAM-dependent_MTases_sf"/>
</dbReference>
<dbReference type="EC" id="2.1.1.37" evidence="1"/>
<dbReference type="GO" id="GO:0009307">
    <property type="term" value="P:DNA restriction-modification system"/>
    <property type="evidence" value="ECO:0007669"/>
    <property type="project" value="UniProtKB-KW"/>
</dbReference>
<dbReference type="InterPro" id="IPR001525">
    <property type="entry name" value="C5_MeTfrase"/>
</dbReference>
<accession>A0A371JBS1</accession>
<gene>
    <name evidence="8" type="primary">dcm</name>
    <name evidence="8" type="ORF">CG710_016180</name>
</gene>
<dbReference type="GO" id="GO:0003886">
    <property type="term" value="F:DNA (cytosine-5-)-methyltransferase activity"/>
    <property type="evidence" value="ECO:0007669"/>
    <property type="project" value="UniProtKB-EC"/>
</dbReference>
<keyword evidence="3 6" id="KW-0808">Transferase</keyword>
<dbReference type="Gene3D" id="3.90.120.10">
    <property type="entry name" value="DNA Methylase, subunit A, domain 2"/>
    <property type="match status" value="1"/>
</dbReference>
<evidence type="ECO:0000313" key="9">
    <source>
        <dbReference type="Proteomes" id="UP000216411"/>
    </source>
</evidence>
<reference evidence="8 9" key="1">
    <citation type="journal article" date="2017" name="Genome Announc.">
        <title>Draft Genome Sequence of a Sporulating and Motile Strain of Lachnotalea glycerini Isolated from Water in Quebec City, Canada.</title>
        <authorList>
            <person name="Maheux A.F."/>
            <person name="Boudreau D.K."/>
            <person name="Berube E."/>
            <person name="Boissinot M."/>
            <person name="Raymond F."/>
            <person name="Brodeur S."/>
            <person name="Corbeil J."/>
            <person name="Isabel S."/>
            <person name="Omar R.F."/>
            <person name="Bergeron M.G."/>
        </authorList>
    </citation>
    <scope>NUCLEOTIDE SEQUENCE [LARGE SCALE GENOMIC DNA]</scope>
    <source>
        <strain evidence="8 9">CCRI-19302</strain>
    </source>
</reference>
<keyword evidence="2 6" id="KW-0489">Methyltransferase</keyword>
<evidence type="ECO:0000256" key="5">
    <source>
        <dbReference type="ARBA" id="ARBA00022747"/>
    </source>
</evidence>
<evidence type="ECO:0000313" key="8">
    <source>
        <dbReference type="EMBL" id="RDY30173.1"/>
    </source>
</evidence>
<dbReference type="InterPro" id="IPR050750">
    <property type="entry name" value="C5-MTase"/>
</dbReference>
<dbReference type="GO" id="GO:0032259">
    <property type="term" value="P:methylation"/>
    <property type="evidence" value="ECO:0007669"/>
    <property type="project" value="UniProtKB-KW"/>
</dbReference>
<sequence>MENYTIFDVMYPRFKITNDIRLIELFAGAGSQAMALRDLGVHFVHHIITEWEVNAIASYKAIHKGNDNTDYSQSFSKEQLINVLFSLGISNDGKKPMLKESIKRKNEKWLRDTYNNIKATNNLVDITKVKGKDLKIVDTKDNTYILTYSFPCQDLSLAGKMKGMKKGSGTRSGLLWEVERILDECEELPQVLLMENVPQVISDDNIKDFRLWQDFLESKGYTNYVKVINATQCDVAQNRERCFMVSILGEYNYKFPEPIPLSKKLSDYLEDEVDEKYYLSEKAVQGLLRAEQKDHKPTWLKTDSISPTIDTRVGAGCHYSPYIQENKVMQIGNISQGSTWDNPQTGRVYSINGCCPTLSTCQGGGQEPKIAIPVLTPDRVNKRQNGRRFKENEEPMFTITTQDRHGVMVREATKQGYAIAVPGDSINLEQPNSKTRRGRVEKGVAQTLTTSCNQATIDNMRIRKLTPRECWRVMSFSDEDYEKAARVNSDSQLYKQAGNSIAKFVLMRIFRSMIDERLIS</sequence>
<evidence type="ECO:0000256" key="7">
    <source>
        <dbReference type="RuleBase" id="RU000416"/>
    </source>
</evidence>
<proteinExistence type="inferred from homology"/>
<dbReference type="OrthoDB" id="9813719at2"/>
<protein>
    <recommendedName>
        <fullName evidence="1">DNA (cytosine-5-)-methyltransferase</fullName>
        <ecNumber evidence="1">2.1.1.37</ecNumber>
    </recommendedName>
</protein>
<evidence type="ECO:0000256" key="6">
    <source>
        <dbReference type="PROSITE-ProRule" id="PRU01016"/>
    </source>
</evidence>
<dbReference type="EMBL" id="NOKA02000046">
    <property type="protein sequence ID" value="RDY30173.1"/>
    <property type="molecule type" value="Genomic_DNA"/>
</dbReference>
<keyword evidence="4 6" id="KW-0949">S-adenosyl-L-methionine</keyword>
<dbReference type="NCBIfam" id="TIGR00675">
    <property type="entry name" value="dcm"/>
    <property type="match status" value="1"/>
</dbReference>
<dbReference type="PROSITE" id="PS51679">
    <property type="entry name" value="SAM_MT_C5"/>
    <property type="match status" value="1"/>
</dbReference>
<keyword evidence="5" id="KW-0680">Restriction system</keyword>
<keyword evidence="9" id="KW-1185">Reference proteome</keyword>
<dbReference type="PRINTS" id="PR00105">
    <property type="entry name" value="C5METTRFRASE"/>
</dbReference>
<dbReference type="PANTHER" id="PTHR46098">
    <property type="entry name" value="TRNA (CYTOSINE(38)-C(5))-METHYLTRANSFERASE"/>
    <property type="match status" value="1"/>
</dbReference>
<evidence type="ECO:0000256" key="1">
    <source>
        <dbReference type="ARBA" id="ARBA00011975"/>
    </source>
</evidence>
<name>A0A371JBS1_9FIRM</name>
<organism evidence="8 9">
    <name type="scientific">Lachnotalea glycerini</name>
    <dbReference type="NCBI Taxonomy" id="1763509"/>
    <lineage>
        <taxon>Bacteria</taxon>
        <taxon>Bacillati</taxon>
        <taxon>Bacillota</taxon>
        <taxon>Clostridia</taxon>
        <taxon>Lachnospirales</taxon>
        <taxon>Lachnospiraceae</taxon>
        <taxon>Lachnotalea</taxon>
    </lineage>
</organism>
<dbReference type="Proteomes" id="UP000216411">
    <property type="component" value="Unassembled WGS sequence"/>
</dbReference>
<comment type="caution">
    <text evidence="8">The sequence shown here is derived from an EMBL/GenBank/DDBJ whole genome shotgun (WGS) entry which is preliminary data.</text>
</comment>